<name>A0ABR3YU80_9PEZI</name>
<dbReference type="EMBL" id="JAWDJO010000154">
    <property type="protein sequence ID" value="KAL1891447.1"/>
    <property type="molecule type" value="Genomic_DNA"/>
</dbReference>
<sequence>MVKDKGAGVDGLVTGIECTPRSTPGQGRDTLQTQLSSRVVRIKTPYFIIQKIGLSAPSTIPPPARAPHLHPPPQRLGRIPALVSTLLIIPHAFPSLSLTPTHTLGFD</sequence>
<evidence type="ECO:0000313" key="1">
    <source>
        <dbReference type="EMBL" id="KAL1891447.1"/>
    </source>
</evidence>
<comment type="caution">
    <text evidence="1">The sequence shown here is derived from an EMBL/GenBank/DDBJ whole genome shotgun (WGS) entry which is preliminary data.</text>
</comment>
<accession>A0ABR3YU80</accession>
<dbReference type="Proteomes" id="UP001583280">
    <property type="component" value="Unassembled WGS sequence"/>
</dbReference>
<reference evidence="1 2" key="1">
    <citation type="journal article" date="2024" name="IMA Fungus">
        <title>IMA Genome - F19 : A genome assembly and annotation guide to empower mycologists, including annotated draft genome sequences of Ceratocystis pirilliformis, Diaporthe australafricana, Fusarium ophioides, Paecilomyces lecythidis, and Sporothrix stenoceras.</title>
        <authorList>
            <person name="Aylward J."/>
            <person name="Wilson A.M."/>
            <person name="Visagie C.M."/>
            <person name="Spraker J."/>
            <person name="Barnes I."/>
            <person name="Buitendag C."/>
            <person name="Ceriani C."/>
            <person name="Del Mar Angel L."/>
            <person name="du Plessis D."/>
            <person name="Fuchs T."/>
            <person name="Gasser K."/>
            <person name="Kramer D."/>
            <person name="Li W."/>
            <person name="Munsamy K."/>
            <person name="Piso A."/>
            <person name="Price J.L."/>
            <person name="Sonnekus B."/>
            <person name="Thomas C."/>
            <person name="van der Nest A."/>
            <person name="van Dijk A."/>
            <person name="van Heerden A."/>
            <person name="van Vuuren N."/>
            <person name="Yilmaz N."/>
            <person name="Duong T.A."/>
            <person name="van der Merwe N.A."/>
            <person name="Wingfield M.J."/>
            <person name="Wingfield B.D."/>
        </authorList>
    </citation>
    <scope>NUCLEOTIDE SEQUENCE [LARGE SCALE GENOMIC DNA]</scope>
    <source>
        <strain evidence="1 2">CMW 12675</strain>
    </source>
</reference>
<gene>
    <name evidence="1" type="ORF">Cpir12675_004957</name>
</gene>
<organism evidence="1 2">
    <name type="scientific">Ceratocystis pirilliformis</name>
    <dbReference type="NCBI Taxonomy" id="259994"/>
    <lineage>
        <taxon>Eukaryota</taxon>
        <taxon>Fungi</taxon>
        <taxon>Dikarya</taxon>
        <taxon>Ascomycota</taxon>
        <taxon>Pezizomycotina</taxon>
        <taxon>Sordariomycetes</taxon>
        <taxon>Hypocreomycetidae</taxon>
        <taxon>Microascales</taxon>
        <taxon>Ceratocystidaceae</taxon>
        <taxon>Ceratocystis</taxon>
    </lineage>
</organism>
<protein>
    <submittedName>
        <fullName evidence="1">Uncharacterized protein</fullName>
    </submittedName>
</protein>
<keyword evidence="2" id="KW-1185">Reference proteome</keyword>
<proteinExistence type="predicted"/>
<evidence type="ECO:0000313" key="2">
    <source>
        <dbReference type="Proteomes" id="UP001583280"/>
    </source>
</evidence>